<dbReference type="Proteomes" id="UP000006640">
    <property type="component" value="Chromosome"/>
</dbReference>
<keyword evidence="1" id="KW-1133">Transmembrane helix</keyword>
<keyword evidence="1" id="KW-0472">Membrane</keyword>
<evidence type="ECO:0000313" key="2">
    <source>
        <dbReference type="EMBL" id="ADG88893.1"/>
    </source>
</evidence>
<organism evidence="2 3">
    <name type="scientific">Thermobispora bispora (strain ATCC 19993 / DSM 43833 / CBS 139.67 / JCM 10125 / KCTC 9307 / NBRC 14880 / R51)</name>
    <dbReference type="NCBI Taxonomy" id="469371"/>
    <lineage>
        <taxon>Bacteria</taxon>
        <taxon>Bacillati</taxon>
        <taxon>Actinomycetota</taxon>
        <taxon>Actinomycetes</taxon>
        <taxon>Streptosporangiales</taxon>
        <taxon>Streptosporangiaceae</taxon>
        <taxon>Thermobispora</taxon>
    </lineage>
</organism>
<gene>
    <name evidence="2" type="ordered locus">Tbis_2182</name>
</gene>
<dbReference type="eggNOG" id="ENOG502ZKPU">
    <property type="taxonomic scope" value="Bacteria"/>
</dbReference>
<sequence>MTGIFIVDICIAATAVAGGLAVFWKLFKLMKRLGDFFDDWHGEPERDGVPERPGVMRRLATIEEKQVTIEAELHPNHGSSLRDAVDKAVFTVQRLEERFDAHLKNETF</sequence>
<reference evidence="2 3" key="1">
    <citation type="submission" date="2010-01" db="EMBL/GenBank/DDBJ databases">
        <title>The complete genome of Thermobispora bispora DSM 43833.</title>
        <authorList>
            <consortium name="US DOE Joint Genome Institute (JGI-PGF)"/>
            <person name="Lucas S."/>
            <person name="Copeland A."/>
            <person name="Lapidus A."/>
            <person name="Glavina del Rio T."/>
            <person name="Dalin E."/>
            <person name="Tice H."/>
            <person name="Bruce D."/>
            <person name="Goodwin L."/>
            <person name="Pitluck S."/>
            <person name="Kyrpides N."/>
            <person name="Mavromatis K."/>
            <person name="Ivanova N."/>
            <person name="Mikhailova N."/>
            <person name="Chertkov O."/>
            <person name="Brettin T."/>
            <person name="Detter J.C."/>
            <person name="Han C."/>
            <person name="Larimer F."/>
            <person name="Land M."/>
            <person name="Hauser L."/>
            <person name="Markowitz V."/>
            <person name="Cheng J.-F."/>
            <person name="Hugenholtz P."/>
            <person name="Woyke T."/>
            <person name="Wu D."/>
            <person name="Jando M."/>
            <person name="Schneider S."/>
            <person name="Klenk H.-P."/>
            <person name="Eisen J.A."/>
        </authorList>
    </citation>
    <scope>NUCLEOTIDE SEQUENCE [LARGE SCALE GENOMIC DNA]</scope>
    <source>
        <strain evidence="3">ATCC 19993 / DSM 43833 / CBS 139.67 / JCM 10125 / KCTC 9307 / NBRC 14880 / R51</strain>
    </source>
</reference>
<protein>
    <submittedName>
        <fullName evidence="2">Uncharacterized protein</fullName>
    </submittedName>
</protein>
<dbReference type="AlphaFoldDB" id="D6Y318"/>
<dbReference type="KEGG" id="tbi:Tbis_2182"/>
<dbReference type="EMBL" id="CP001874">
    <property type="protein sequence ID" value="ADG88893.1"/>
    <property type="molecule type" value="Genomic_DNA"/>
</dbReference>
<evidence type="ECO:0000256" key="1">
    <source>
        <dbReference type="SAM" id="Phobius"/>
    </source>
</evidence>
<dbReference type="STRING" id="469371.Tbis_2182"/>
<keyword evidence="3" id="KW-1185">Reference proteome</keyword>
<evidence type="ECO:0000313" key="3">
    <source>
        <dbReference type="Proteomes" id="UP000006640"/>
    </source>
</evidence>
<name>D6Y318_THEBD</name>
<dbReference type="HOGENOM" id="CLU_165911_0_0_11"/>
<dbReference type="RefSeq" id="WP_013132426.1">
    <property type="nucleotide sequence ID" value="NC_014165.1"/>
</dbReference>
<accession>D6Y318</accession>
<proteinExistence type="predicted"/>
<feature type="transmembrane region" description="Helical" evidence="1">
    <location>
        <begin position="6"/>
        <end position="27"/>
    </location>
</feature>
<keyword evidence="1" id="KW-0812">Transmembrane</keyword>
<dbReference type="TCDB" id="1.E.32.1.3">
    <property type="family name" value="the actinobacterial 1 tms holin (a-1 holin) family"/>
</dbReference>